<feature type="domain" description="Transcriptional repressor PaaX-like N-terminal" evidence="1">
    <location>
        <begin position="33"/>
        <end position="100"/>
    </location>
</feature>
<protein>
    <submittedName>
        <fullName evidence="4">PaaX family transcriptional regulator</fullName>
    </submittedName>
</protein>
<dbReference type="InterPro" id="IPR012906">
    <property type="entry name" value="PaaX-like_N"/>
</dbReference>
<accession>A0A316A8A7</accession>
<dbReference type="PANTHER" id="PTHR30319:SF1">
    <property type="entry name" value="TRANSCRIPTIONAL REPRESSOR PAAX"/>
    <property type="match status" value="1"/>
</dbReference>
<dbReference type="Gene3D" id="3.30.70.2650">
    <property type="match status" value="1"/>
</dbReference>
<dbReference type="InterPro" id="IPR013225">
    <property type="entry name" value="PaaX_C"/>
</dbReference>
<dbReference type="Pfam" id="PF08223">
    <property type="entry name" value="PaaX_C"/>
    <property type="match status" value="1"/>
</dbReference>
<dbReference type="Gene3D" id="1.20.58.1460">
    <property type="match status" value="1"/>
</dbReference>
<dbReference type="Proteomes" id="UP000245469">
    <property type="component" value="Unassembled WGS sequence"/>
</dbReference>
<dbReference type="InterPro" id="IPR011991">
    <property type="entry name" value="ArsR-like_HTH"/>
</dbReference>
<feature type="domain" description="Transcriptional repressor PaaX-like central Cas2-like" evidence="3">
    <location>
        <begin position="119"/>
        <end position="201"/>
    </location>
</feature>
<dbReference type="InterPro" id="IPR036390">
    <property type="entry name" value="WH_DNA-bd_sf"/>
</dbReference>
<sequence>MTALVAPPAAPLTSLPAAVTGRRGENGQVSPAPRSLVLDLFGDYLRYTGQEVRLGHMTELLGAFDVAPATVRMTLSRLRREDWFTTRRVGRETVYRLSDEMLSLLEQGRRRIFAPPPGSWDRTWTMLIYGLAESERSGRDELRRTLAWHGFGQMATSTWLAPGDRRAEIEAATAELLDGDLVERTDVFTCAARDTEHDRALAARCWDLPALAAEYQEFVDANAALAAHPEKLEGTAALVARTELISTYRHFPFKDPRLPPDLCPDGWPGQRAWELFTQTHAALGPAARAHVASVLQTDVPEPPAVA</sequence>
<dbReference type="PIRSF" id="PIRSF020623">
    <property type="entry name" value="PaaX"/>
    <property type="match status" value="1"/>
</dbReference>
<dbReference type="InterPro" id="IPR036388">
    <property type="entry name" value="WH-like_DNA-bd_sf"/>
</dbReference>
<dbReference type="Gene3D" id="1.10.10.10">
    <property type="entry name" value="Winged helix-like DNA-binding domain superfamily/Winged helix DNA-binding domain"/>
    <property type="match status" value="1"/>
</dbReference>
<dbReference type="OrthoDB" id="2270427at2"/>
<name>A0A316A8A7_9ACTN</name>
<dbReference type="Pfam" id="PF07848">
    <property type="entry name" value="PaaX"/>
    <property type="match status" value="1"/>
</dbReference>
<dbReference type="SUPFAM" id="SSF46785">
    <property type="entry name" value="Winged helix' DNA-binding domain"/>
    <property type="match status" value="1"/>
</dbReference>
<dbReference type="InterPro" id="IPR048846">
    <property type="entry name" value="PaaX-like_central"/>
</dbReference>
<gene>
    <name evidence="4" type="ORF">BXY45_10863</name>
</gene>
<comment type="caution">
    <text evidence="4">The sequence shown here is derived from an EMBL/GenBank/DDBJ whole genome shotgun (WGS) entry which is preliminary data.</text>
</comment>
<evidence type="ECO:0000259" key="2">
    <source>
        <dbReference type="Pfam" id="PF08223"/>
    </source>
</evidence>
<organism evidence="4 5">
    <name type="scientific">Quadrisphaera granulorum</name>
    <dbReference type="NCBI Taxonomy" id="317664"/>
    <lineage>
        <taxon>Bacteria</taxon>
        <taxon>Bacillati</taxon>
        <taxon>Actinomycetota</taxon>
        <taxon>Actinomycetes</taxon>
        <taxon>Kineosporiales</taxon>
        <taxon>Kineosporiaceae</taxon>
        <taxon>Quadrisphaera</taxon>
    </lineage>
</organism>
<dbReference type="PANTHER" id="PTHR30319">
    <property type="entry name" value="PHENYLACETIC ACID REGULATOR-RELATED TRANSCRIPTIONAL REPRESSOR"/>
    <property type="match status" value="1"/>
</dbReference>
<keyword evidence="5" id="KW-1185">Reference proteome</keyword>
<evidence type="ECO:0000259" key="3">
    <source>
        <dbReference type="Pfam" id="PF20803"/>
    </source>
</evidence>
<dbReference type="GO" id="GO:0006351">
    <property type="term" value="P:DNA-templated transcription"/>
    <property type="evidence" value="ECO:0007669"/>
    <property type="project" value="InterPro"/>
</dbReference>
<feature type="domain" description="Transcriptional repressor PaaX-like C-terminal" evidence="2">
    <location>
        <begin position="206"/>
        <end position="292"/>
    </location>
</feature>
<dbReference type="InterPro" id="IPR011965">
    <property type="entry name" value="PaaX_trns_reg"/>
</dbReference>
<dbReference type="Pfam" id="PF20803">
    <property type="entry name" value="PaaX_M"/>
    <property type="match status" value="1"/>
</dbReference>
<evidence type="ECO:0000259" key="1">
    <source>
        <dbReference type="Pfam" id="PF07848"/>
    </source>
</evidence>
<proteinExistence type="predicted"/>
<dbReference type="CDD" id="cd00090">
    <property type="entry name" value="HTH_ARSR"/>
    <property type="match status" value="1"/>
</dbReference>
<dbReference type="AlphaFoldDB" id="A0A316A8A7"/>
<evidence type="ECO:0000313" key="5">
    <source>
        <dbReference type="Proteomes" id="UP000245469"/>
    </source>
</evidence>
<dbReference type="EMBL" id="QGDQ01000008">
    <property type="protein sequence ID" value="PWJ54156.1"/>
    <property type="molecule type" value="Genomic_DNA"/>
</dbReference>
<reference evidence="4 5" key="1">
    <citation type="submission" date="2018-03" db="EMBL/GenBank/DDBJ databases">
        <title>Genomic Encyclopedia of Archaeal and Bacterial Type Strains, Phase II (KMG-II): from individual species to whole genera.</title>
        <authorList>
            <person name="Goeker M."/>
        </authorList>
    </citation>
    <scope>NUCLEOTIDE SEQUENCE [LARGE SCALE GENOMIC DNA]</scope>
    <source>
        <strain evidence="4 5">DSM 44889</strain>
    </source>
</reference>
<evidence type="ECO:0000313" key="4">
    <source>
        <dbReference type="EMBL" id="PWJ54156.1"/>
    </source>
</evidence>